<keyword evidence="3" id="KW-1185">Reference proteome</keyword>
<evidence type="ECO:0000313" key="3">
    <source>
        <dbReference type="Proteomes" id="UP000607653"/>
    </source>
</evidence>
<protein>
    <submittedName>
        <fullName evidence="2">Uncharacterized protein</fullName>
    </submittedName>
</protein>
<feature type="compositionally biased region" description="Polar residues" evidence="1">
    <location>
        <begin position="1"/>
        <end position="13"/>
    </location>
</feature>
<dbReference type="AlphaFoldDB" id="A0A822ZMT5"/>
<proteinExistence type="predicted"/>
<evidence type="ECO:0000256" key="1">
    <source>
        <dbReference type="SAM" id="MobiDB-lite"/>
    </source>
</evidence>
<comment type="caution">
    <text evidence="2">The sequence shown here is derived from an EMBL/GenBank/DDBJ whole genome shotgun (WGS) entry which is preliminary data.</text>
</comment>
<accession>A0A822ZMT5</accession>
<sequence>MRIQTTTITNLPLFNQKHNKDNESNKLRTNQQKRIYPIKFYSLLNFYSFIF</sequence>
<name>A0A822ZMT5_NELNU</name>
<evidence type="ECO:0000313" key="2">
    <source>
        <dbReference type="EMBL" id="DAD45780.1"/>
    </source>
</evidence>
<dbReference type="EMBL" id="DUZY01000007">
    <property type="protein sequence ID" value="DAD45780.1"/>
    <property type="molecule type" value="Genomic_DNA"/>
</dbReference>
<feature type="region of interest" description="Disordered" evidence="1">
    <location>
        <begin position="1"/>
        <end position="28"/>
    </location>
</feature>
<organism evidence="2 3">
    <name type="scientific">Nelumbo nucifera</name>
    <name type="common">Sacred lotus</name>
    <dbReference type="NCBI Taxonomy" id="4432"/>
    <lineage>
        <taxon>Eukaryota</taxon>
        <taxon>Viridiplantae</taxon>
        <taxon>Streptophyta</taxon>
        <taxon>Embryophyta</taxon>
        <taxon>Tracheophyta</taxon>
        <taxon>Spermatophyta</taxon>
        <taxon>Magnoliopsida</taxon>
        <taxon>Proteales</taxon>
        <taxon>Nelumbonaceae</taxon>
        <taxon>Nelumbo</taxon>
    </lineage>
</organism>
<gene>
    <name evidence="2" type="ORF">HUJ06_004010</name>
</gene>
<dbReference type="Proteomes" id="UP000607653">
    <property type="component" value="Unassembled WGS sequence"/>
</dbReference>
<reference evidence="2 3" key="1">
    <citation type="journal article" date="2020" name="Mol. Biol. Evol.">
        <title>Distinct Expression and Methylation Patterns for Genes with Different Fates following a Single Whole-Genome Duplication in Flowering Plants.</title>
        <authorList>
            <person name="Shi T."/>
            <person name="Rahmani R.S."/>
            <person name="Gugger P.F."/>
            <person name="Wang M."/>
            <person name="Li H."/>
            <person name="Zhang Y."/>
            <person name="Li Z."/>
            <person name="Wang Q."/>
            <person name="Van de Peer Y."/>
            <person name="Marchal K."/>
            <person name="Chen J."/>
        </authorList>
    </citation>
    <scope>NUCLEOTIDE SEQUENCE [LARGE SCALE GENOMIC DNA]</scope>
    <source>
        <tissue evidence="2">Leaf</tissue>
    </source>
</reference>